<name>A0ABZ2BIV0_9HYPH</name>
<dbReference type="RefSeq" id="WP_331376418.1">
    <property type="nucleotide sequence ID" value="NZ_CP133152.1"/>
</dbReference>
<geneLocation type="plasmid" evidence="2 3">
    <name>pSchITTGS70d</name>
</geneLocation>
<feature type="signal peptide" evidence="1">
    <location>
        <begin position="1"/>
        <end position="17"/>
    </location>
</feature>
<evidence type="ECO:0000313" key="3">
    <source>
        <dbReference type="Proteomes" id="UP001432360"/>
    </source>
</evidence>
<keyword evidence="1" id="KW-0732">Signal</keyword>
<feature type="chain" id="PRO_5046095758" evidence="1">
    <location>
        <begin position="18"/>
        <end position="324"/>
    </location>
</feature>
<reference evidence="2" key="1">
    <citation type="submission" date="2023-08" db="EMBL/GenBank/DDBJ databases">
        <title>Complete genome sequence of Sinorhizobium chiapanecum ITTG S70 isolated from Acaciella angustissima nodules in Chiapas-Mexico.</title>
        <authorList>
            <person name="Rincon-Rosales R."/>
            <person name="Rogel M.A."/>
            <person name="Rincon-Medina C.I."/>
            <person name="Guerrero G."/>
            <person name="Manzano-Gomez L.A."/>
            <person name="Lopez-Lopez A."/>
            <person name="Rincon Molina F.A."/>
            <person name="Martinez-Romero E."/>
        </authorList>
    </citation>
    <scope>NUCLEOTIDE SEQUENCE</scope>
    <source>
        <strain evidence="2">ITTG S70</strain>
        <plasmid evidence="2">pSchITTGS70d</plasmid>
    </source>
</reference>
<sequence>MTKLLHTLLLGSAVALASVLTIDATAAQAQQQQQPDEPQLPAGIDDYAAAEDPPVFDDPLKAVEAFKARLAANDFDGLAKLLGLDAAKVKTGEGAMETFALIREGAARNVVVRDLDGRKILEIGDRLWPLPFPITKGEDGKWAFDTYVGLEEIINRRVGENELEAIEAARAYVEAQKDYASQDRDADGVLEYAQKLISSPGQTDGLYWPAEQGDGESPVGDAISEAALEKAKAGEGYFGYRFRILTSQGDHIAGGKYDYTINGNMIGGFGLIAWPVSYAETGVKTFVVNQQGIVYERDLGASTDAIVPFIDRFDPDDKWSVVAD</sequence>
<keyword evidence="2" id="KW-0614">Plasmid</keyword>
<evidence type="ECO:0000313" key="2">
    <source>
        <dbReference type="EMBL" id="WVT07400.1"/>
    </source>
</evidence>
<evidence type="ECO:0000256" key="1">
    <source>
        <dbReference type="SAM" id="SignalP"/>
    </source>
</evidence>
<dbReference type="Proteomes" id="UP001432360">
    <property type="component" value="Plasmid pSchITTGS70d"/>
</dbReference>
<accession>A0ABZ2BIV0</accession>
<protein>
    <submittedName>
        <fullName evidence="2">DUF2950 domain-containing protein</fullName>
    </submittedName>
</protein>
<dbReference type="EMBL" id="CP133152">
    <property type="protein sequence ID" value="WVT07400.1"/>
    <property type="molecule type" value="Genomic_DNA"/>
</dbReference>
<gene>
    <name evidence="2" type="ORF">RB548_24815</name>
</gene>
<proteinExistence type="predicted"/>
<dbReference type="InterPro" id="IPR021556">
    <property type="entry name" value="DUF2950"/>
</dbReference>
<dbReference type="Pfam" id="PF11453">
    <property type="entry name" value="DUF2950"/>
    <property type="match status" value="1"/>
</dbReference>
<organism evidence="2 3">
    <name type="scientific">Sinorhizobium chiapasense</name>
    <dbReference type="NCBI Taxonomy" id="501572"/>
    <lineage>
        <taxon>Bacteria</taxon>
        <taxon>Pseudomonadati</taxon>
        <taxon>Pseudomonadota</taxon>
        <taxon>Alphaproteobacteria</taxon>
        <taxon>Hyphomicrobiales</taxon>
        <taxon>Rhizobiaceae</taxon>
        <taxon>Sinorhizobium/Ensifer group</taxon>
        <taxon>Sinorhizobium</taxon>
    </lineage>
</organism>
<keyword evidence="3" id="KW-1185">Reference proteome</keyword>